<dbReference type="InterPro" id="IPR018000">
    <property type="entry name" value="Neurotransmitter_ion_chnl_CS"/>
</dbReference>
<feature type="region of interest" description="Disordered" evidence="12">
    <location>
        <begin position="441"/>
        <end position="465"/>
    </location>
</feature>
<feature type="transmembrane region" description="Helical" evidence="11">
    <location>
        <begin position="260"/>
        <end position="277"/>
    </location>
</feature>
<dbReference type="CDD" id="cd19049">
    <property type="entry name" value="LGIC_TM_anion"/>
    <property type="match status" value="1"/>
</dbReference>
<evidence type="ECO:0000256" key="8">
    <source>
        <dbReference type="ARBA" id="ARBA00023065"/>
    </source>
</evidence>
<dbReference type="InterPro" id="IPR006201">
    <property type="entry name" value="Neur_channel"/>
</dbReference>
<keyword evidence="10 11" id="KW-0407">Ion channel</keyword>
<evidence type="ECO:0000256" key="7">
    <source>
        <dbReference type="ARBA" id="ARBA00022989"/>
    </source>
</evidence>
<sequence length="503" mass="58183">MIVEIRKWKQCKSCPWRNRSEITSNTHALLRLTEQCGYDKWTRPGSNMEPLQVHTRIFVYFLGSIEAHYLQFTAHILVRFRWRDPRLEYKVMSPSIDKIVGEGVLRNQIWVPHVYLVNEHESKMMGADQQDVLITALPDGTIYYSTRMKVTLFCLMNLQKFPFDQQECPLVLESWTYNTSELLLQWESKDPVVVNEHLHLTEYSLIKTWANSSFVSYTSSDETADFSATKPQYGKFAGNYSSLTVKFQLAREVGYYIMDYYVPSILLVVVSWVSFWLDPNAVPGRTTLGTSTMLTFITLTRNTGSSLPKVSYIKATEIWFIVCTGFIFGSLVEFAFVNIIWRRKQNVELKKVNSKYILKSTLTPQLHRKQLNNYMGRCQSWPSVTESEKTKDVFYLSNNKKNELSVNSIVSVPSMATRSMDTVEVSNGPYDADCEDVIIPIPPSHHHSPSRPGTPSNPNHQQTKGLTTMTPQEIATWIDRRSRLWFPASFILFNLLYWGFVWI</sequence>
<keyword evidence="8 11" id="KW-0406">Ion transport</keyword>
<keyword evidence="6" id="KW-0732">Signal</keyword>
<feature type="compositionally biased region" description="Polar residues" evidence="12">
    <location>
        <begin position="451"/>
        <end position="465"/>
    </location>
</feature>
<evidence type="ECO:0000256" key="12">
    <source>
        <dbReference type="SAM" id="MobiDB-lite"/>
    </source>
</evidence>
<keyword evidence="3 11" id="KW-0813">Transport</keyword>
<evidence type="ECO:0000256" key="4">
    <source>
        <dbReference type="ARBA" id="ARBA00022475"/>
    </source>
</evidence>
<keyword evidence="5 11" id="KW-0812">Transmembrane</keyword>
<dbReference type="InterPro" id="IPR006028">
    <property type="entry name" value="GABAA/Glycine_rcpt"/>
</dbReference>
<keyword evidence="7 11" id="KW-1133">Transmembrane helix</keyword>
<feature type="transmembrane region" description="Helical" evidence="11">
    <location>
        <begin position="484"/>
        <end position="502"/>
    </location>
</feature>
<evidence type="ECO:0000256" key="9">
    <source>
        <dbReference type="ARBA" id="ARBA00023136"/>
    </source>
</evidence>
<dbReference type="SUPFAM" id="SSF90112">
    <property type="entry name" value="Neurotransmitter-gated ion-channel transmembrane pore"/>
    <property type="match status" value="1"/>
</dbReference>
<evidence type="ECO:0000256" key="2">
    <source>
        <dbReference type="ARBA" id="ARBA00004236"/>
    </source>
</evidence>
<dbReference type="NCBIfam" id="TIGR00860">
    <property type="entry name" value="LIC"/>
    <property type="match status" value="1"/>
</dbReference>
<feature type="domain" description="Neurotransmitter-gated ion-channel transmembrane" evidence="14">
    <location>
        <begin position="261"/>
        <end position="498"/>
    </location>
</feature>
<evidence type="ECO:0000313" key="16">
    <source>
        <dbReference type="Proteomes" id="UP001359485"/>
    </source>
</evidence>
<dbReference type="Proteomes" id="UP001359485">
    <property type="component" value="Unassembled WGS sequence"/>
</dbReference>
<dbReference type="SUPFAM" id="SSF63712">
    <property type="entry name" value="Nicotinic receptor ligand binding domain-like"/>
    <property type="match status" value="1"/>
</dbReference>
<keyword evidence="4" id="KW-1003">Cell membrane</keyword>
<comment type="caution">
    <text evidence="15">The sequence shown here is derived from an EMBL/GenBank/DDBJ whole genome shotgun (WGS) entry which is preliminary data.</text>
</comment>
<dbReference type="CDD" id="cd18987">
    <property type="entry name" value="LGIC_ECD_anion"/>
    <property type="match status" value="1"/>
</dbReference>
<dbReference type="PANTHER" id="PTHR18945">
    <property type="entry name" value="NEUROTRANSMITTER GATED ION CHANNEL"/>
    <property type="match status" value="1"/>
</dbReference>
<dbReference type="InterPro" id="IPR038050">
    <property type="entry name" value="Neuro_actylchol_rec"/>
</dbReference>
<dbReference type="PRINTS" id="PR00253">
    <property type="entry name" value="GABAARECEPTR"/>
</dbReference>
<comment type="subcellular location">
    <subcellularLocation>
        <location evidence="2">Cell membrane</location>
    </subcellularLocation>
    <subcellularLocation>
        <location evidence="1">Membrane</location>
        <topology evidence="1">Multi-pass membrane protein</topology>
    </subcellularLocation>
</comment>
<dbReference type="InterPro" id="IPR006202">
    <property type="entry name" value="Neur_chan_lig-bd"/>
</dbReference>
<dbReference type="InterPro" id="IPR036719">
    <property type="entry name" value="Neuro-gated_channel_TM_sf"/>
</dbReference>
<dbReference type="InterPro" id="IPR036734">
    <property type="entry name" value="Neur_chan_lig-bd_sf"/>
</dbReference>
<evidence type="ECO:0000256" key="5">
    <source>
        <dbReference type="ARBA" id="ARBA00022692"/>
    </source>
</evidence>
<feature type="transmembrane region" description="Helical" evidence="11">
    <location>
        <begin position="318"/>
        <end position="341"/>
    </location>
</feature>
<dbReference type="Pfam" id="PF02931">
    <property type="entry name" value="Neur_chan_LBD"/>
    <property type="match status" value="1"/>
</dbReference>
<comment type="similarity">
    <text evidence="11">Belongs to the ligand-gated ion channel (TC 1.A.9) family.</text>
</comment>
<reference evidence="15 16" key="1">
    <citation type="submission" date="2023-09" db="EMBL/GenBank/DDBJ databases">
        <title>Genomes of two closely related lineages of the louse Polyplax serrata with different host specificities.</title>
        <authorList>
            <person name="Martinu J."/>
            <person name="Tarabai H."/>
            <person name="Stefka J."/>
            <person name="Hypsa V."/>
        </authorList>
    </citation>
    <scope>NUCLEOTIDE SEQUENCE [LARGE SCALE GENOMIC DNA]</scope>
    <source>
        <strain evidence="15">98ZLc_SE</strain>
    </source>
</reference>
<keyword evidence="16" id="KW-1185">Reference proteome</keyword>
<dbReference type="Gene3D" id="1.20.58.390">
    <property type="entry name" value="Neurotransmitter-gated ion-channel transmembrane domain"/>
    <property type="match status" value="1"/>
</dbReference>
<evidence type="ECO:0000313" key="15">
    <source>
        <dbReference type="EMBL" id="KAK6635494.1"/>
    </source>
</evidence>
<dbReference type="InterPro" id="IPR006029">
    <property type="entry name" value="Neurotrans-gated_channel_TM"/>
</dbReference>
<keyword evidence="9 11" id="KW-0472">Membrane</keyword>
<dbReference type="PROSITE" id="PS00236">
    <property type="entry name" value="NEUROTR_ION_CHANNEL"/>
    <property type="match status" value="1"/>
</dbReference>
<evidence type="ECO:0000259" key="13">
    <source>
        <dbReference type="Pfam" id="PF02931"/>
    </source>
</evidence>
<proteinExistence type="inferred from homology"/>
<evidence type="ECO:0000256" key="3">
    <source>
        <dbReference type="ARBA" id="ARBA00022448"/>
    </source>
</evidence>
<evidence type="ECO:0000259" key="14">
    <source>
        <dbReference type="Pfam" id="PF02932"/>
    </source>
</evidence>
<comment type="caution">
    <text evidence="11">Lacks conserved residue(s) required for the propagation of feature annotation.</text>
</comment>
<feature type="domain" description="Neurotransmitter-gated ion-channel ligand-binding" evidence="13">
    <location>
        <begin position="29"/>
        <end position="251"/>
    </location>
</feature>
<protein>
    <submittedName>
        <fullName evidence="15">Uncharacterized protein</fullName>
    </submittedName>
</protein>
<gene>
    <name evidence="15" type="ORF">RUM44_000746</name>
</gene>
<evidence type="ECO:0000256" key="6">
    <source>
        <dbReference type="ARBA" id="ARBA00022729"/>
    </source>
</evidence>
<name>A0ABR1B8J6_POLSC</name>
<dbReference type="Pfam" id="PF02932">
    <property type="entry name" value="Neur_chan_memb"/>
    <property type="match status" value="1"/>
</dbReference>
<organism evidence="15 16">
    <name type="scientific">Polyplax serrata</name>
    <name type="common">Common mouse louse</name>
    <dbReference type="NCBI Taxonomy" id="468196"/>
    <lineage>
        <taxon>Eukaryota</taxon>
        <taxon>Metazoa</taxon>
        <taxon>Ecdysozoa</taxon>
        <taxon>Arthropoda</taxon>
        <taxon>Hexapoda</taxon>
        <taxon>Insecta</taxon>
        <taxon>Pterygota</taxon>
        <taxon>Neoptera</taxon>
        <taxon>Paraneoptera</taxon>
        <taxon>Psocodea</taxon>
        <taxon>Troctomorpha</taxon>
        <taxon>Phthiraptera</taxon>
        <taxon>Anoplura</taxon>
        <taxon>Polyplacidae</taxon>
        <taxon>Polyplax</taxon>
    </lineage>
</organism>
<evidence type="ECO:0000256" key="11">
    <source>
        <dbReference type="RuleBase" id="RU000687"/>
    </source>
</evidence>
<dbReference type="EMBL" id="JAWJWF010000003">
    <property type="protein sequence ID" value="KAK6635494.1"/>
    <property type="molecule type" value="Genomic_DNA"/>
</dbReference>
<dbReference type="PRINTS" id="PR00252">
    <property type="entry name" value="NRIONCHANNEL"/>
</dbReference>
<dbReference type="Gene3D" id="2.70.170.10">
    <property type="entry name" value="Neurotransmitter-gated ion-channel ligand-binding domain"/>
    <property type="match status" value="1"/>
</dbReference>
<evidence type="ECO:0000256" key="1">
    <source>
        <dbReference type="ARBA" id="ARBA00004141"/>
    </source>
</evidence>
<evidence type="ECO:0000256" key="10">
    <source>
        <dbReference type="ARBA" id="ARBA00023303"/>
    </source>
</evidence>
<accession>A0ABR1B8J6</accession>